<keyword evidence="2" id="KW-0472">Membrane</keyword>
<dbReference type="OrthoDB" id="411017at2759"/>
<evidence type="ECO:0000256" key="3">
    <source>
        <dbReference type="ARBA" id="ARBA00023140"/>
    </source>
</evidence>
<reference evidence="5" key="1">
    <citation type="submission" date="2021-01" db="EMBL/GenBank/DDBJ databases">
        <authorList>
            <consortium name="Genoscope - CEA"/>
            <person name="William W."/>
        </authorList>
    </citation>
    <scope>NUCLEOTIDE SEQUENCE</scope>
</reference>
<dbReference type="PANTHER" id="PTHR12652">
    <property type="entry name" value="PEROXISOMAL BIOGENESIS FACTOR 11"/>
    <property type="match status" value="1"/>
</dbReference>
<dbReference type="AlphaFoldDB" id="A0A8S1Y1P3"/>
<evidence type="ECO:0000256" key="2">
    <source>
        <dbReference type="ARBA" id="ARBA00023136"/>
    </source>
</evidence>
<evidence type="ECO:0000256" key="4">
    <source>
        <dbReference type="ARBA" id="ARBA00046271"/>
    </source>
</evidence>
<dbReference type="GO" id="GO:0016559">
    <property type="term" value="P:peroxisome fission"/>
    <property type="evidence" value="ECO:0007669"/>
    <property type="project" value="InterPro"/>
</dbReference>
<dbReference type="Proteomes" id="UP000683925">
    <property type="component" value="Unassembled WGS sequence"/>
</dbReference>
<dbReference type="PANTHER" id="PTHR12652:SF50">
    <property type="entry name" value="PEROXIN 11"/>
    <property type="match status" value="1"/>
</dbReference>
<dbReference type="GO" id="GO:0005778">
    <property type="term" value="C:peroxisomal membrane"/>
    <property type="evidence" value="ECO:0007669"/>
    <property type="project" value="UniProtKB-SubCell"/>
</dbReference>
<evidence type="ECO:0000313" key="5">
    <source>
        <dbReference type="EMBL" id="CAD8205504.1"/>
    </source>
</evidence>
<dbReference type="Pfam" id="PF05648">
    <property type="entry name" value="PEX11"/>
    <property type="match status" value="1"/>
</dbReference>
<protein>
    <recommendedName>
        <fullName evidence="7">Peroxisomal biogenesis factor 11</fullName>
    </recommendedName>
</protein>
<dbReference type="OMA" id="KIAMTFW"/>
<name>A0A8S1Y1P3_PAROT</name>
<comment type="caution">
    <text evidence="5">The sequence shown here is derived from an EMBL/GenBank/DDBJ whole genome shotgun (WGS) entry which is preliminary data.</text>
</comment>
<comment type="subcellular location">
    <subcellularLocation>
        <location evidence="4">Peroxisome membrane</location>
    </subcellularLocation>
</comment>
<dbReference type="InterPro" id="IPR008733">
    <property type="entry name" value="PEX11"/>
</dbReference>
<organism evidence="5 6">
    <name type="scientific">Paramecium octaurelia</name>
    <dbReference type="NCBI Taxonomy" id="43137"/>
    <lineage>
        <taxon>Eukaryota</taxon>
        <taxon>Sar</taxon>
        <taxon>Alveolata</taxon>
        <taxon>Ciliophora</taxon>
        <taxon>Intramacronucleata</taxon>
        <taxon>Oligohymenophorea</taxon>
        <taxon>Peniculida</taxon>
        <taxon>Parameciidae</taxon>
        <taxon>Paramecium</taxon>
    </lineage>
</organism>
<proteinExistence type="predicted"/>
<evidence type="ECO:0000256" key="1">
    <source>
        <dbReference type="ARBA" id="ARBA00022593"/>
    </source>
</evidence>
<keyword evidence="3" id="KW-0576">Peroxisome</keyword>
<dbReference type="EMBL" id="CAJJDP010000136">
    <property type="protein sequence ID" value="CAD8205504.1"/>
    <property type="molecule type" value="Genomic_DNA"/>
</dbReference>
<evidence type="ECO:0008006" key="7">
    <source>
        <dbReference type="Google" id="ProtNLM"/>
    </source>
</evidence>
<keyword evidence="1" id="KW-0962">Peroxisome biogenesis</keyword>
<keyword evidence="6" id="KW-1185">Reference proteome</keyword>
<sequence length="223" mass="25976">MKKFDQIIKGLNKTEGRDRVCKTLQYGARFLSWYFEKYSQLDKATQFNNLFMAIREARKIFRLAKSLNEIQFILEIIKENSENLNQITRILKTFARIWYSLFWLFDNLSILAKLQIINSNQKVLNKIAMTFWTIGILTNLFEILRDLIGNFSSLKKYSKSAEYKEMHRRINANCLNLIRNFCDLIPAGTGSEFFQKIFASHPNHGVVGIAGFLAGAISTYQTF</sequence>
<accession>A0A8S1Y1P3</accession>
<gene>
    <name evidence="5" type="ORF">POCTA_138.1.T1350164</name>
</gene>
<evidence type="ECO:0000313" key="6">
    <source>
        <dbReference type="Proteomes" id="UP000683925"/>
    </source>
</evidence>